<reference evidence="1 2" key="1">
    <citation type="submission" date="2016-02" db="EMBL/GenBank/DDBJ databases">
        <title>Genome analysis of coral dinoflagellate symbionts highlights evolutionary adaptations to a symbiotic lifestyle.</title>
        <authorList>
            <person name="Aranda M."/>
            <person name="Li Y."/>
            <person name="Liew Y.J."/>
            <person name="Baumgarten S."/>
            <person name="Simakov O."/>
            <person name="Wilson M."/>
            <person name="Piel J."/>
            <person name="Ashoor H."/>
            <person name="Bougouffa S."/>
            <person name="Bajic V.B."/>
            <person name="Ryu T."/>
            <person name="Ravasi T."/>
            <person name="Bayer T."/>
            <person name="Micklem G."/>
            <person name="Kim H."/>
            <person name="Bhak J."/>
            <person name="Lajeunesse T.C."/>
            <person name="Voolstra C.R."/>
        </authorList>
    </citation>
    <scope>NUCLEOTIDE SEQUENCE [LARGE SCALE GENOMIC DNA]</scope>
    <source>
        <strain evidence="1 2">CCMP2467</strain>
    </source>
</reference>
<evidence type="ECO:0000313" key="1">
    <source>
        <dbReference type="EMBL" id="OLQ05095.1"/>
    </source>
</evidence>
<name>A0A1Q9ECD2_SYMMI</name>
<dbReference type="AlphaFoldDB" id="A0A1Q9ECD2"/>
<proteinExistence type="predicted"/>
<dbReference type="EMBL" id="LSRX01000194">
    <property type="protein sequence ID" value="OLQ05095.1"/>
    <property type="molecule type" value="Genomic_DNA"/>
</dbReference>
<evidence type="ECO:0000313" key="2">
    <source>
        <dbReference type="Proteomes" id="UP000186817"/>
    </source>
</evidence>
<organism evidence="1 2">
    <name type="scientific">Symbiodinium microadriaticum</name>
    <name type="common">Dinoflagellate</name>
    <name type="synonym">Zooxanthella microadriatica</name>
    <dbReference type="NCBI Taxonomy" id="2951"/>
    <lineage>
        <taxon>Eukaryota</taxon>
        <taxon>Sar</taxon>
        <taxon>Alveolata</taxon>
        <taxon>Dinophyceae</taxon>
        <taxon>Suessiales</taxon>
        <taxon>Symbiodiniaceae</taxon>
        <taxon>Symbiodinium</taxon>
    </lineage>
</organism>
<gene>
    <name evidence="1" type="ORF">AK812_SmicGene11733</name>
</gene>
<comment type="caution">
    <text evidence="1">The sequence shown here is derived from an EMBL/GenBank/DDBJ whole genome shotgun (WGS) entry which is preliminary data.</text>
</comment>
<protein>
    <submittedName>
        <fullName evidence="1">Uncharacterized protein</fullName>
    </submittedName>
</protein>
<accession>A0A1Q9ECD2</accession>
<dbReference type="Proteomes" id="UP000186817">
    <property type="component" value="Unassembled WGS sequence"/>
</dbReference>
<keyword evidence="2" id="KW-1185">Reference proteome</keyword>
<sequence length="69" mass="7823">MGLWSILRIPHFQPRAWQLFRRRSGGSKAKRLPHGFPHAAMKALNKIRQSLGLRLSAVVGVTYSRLMGL</sequence>